<accession>A0A9P7BC32</accession>
<feature type="coiled-coil region" evidence="1">
    <location>
        <begin position="344"/>
        <end position="399"/>
    </location>
</feature>
<evidence type="ECO:0000256" key="1">
    <source>
        <dbReference type="SAM" id="Coils"/>
    </source>
</evidence>
<dbReference type="AlphaFoldDB" id="A0A9P7BC32"/>
<evidence type="ECO:0000256" key="2">
    <source>
        <dbReference type="SAM" id="MobiDB-lite"/>
    </source>
</evidence>
<keyword evidence="1" id="KW-0175">Coiled coil</keyword>
<evidence type="ECO:0000313" key="3">
    <source>
        <dbReference type="EMBL" id="KAG0670084.1"/>
    </source>
</evidence>
<feature type="compositionally biased region" description="Basic and acidic residues" evidence="2">
    <location>
        <begin position="117"/>
        <end position="126"/>
    </location>
</feature>
<keyword evidence="4" id="KW-1185">Reference proteome</keyword>
<name>A0A9P7BC32_MAUEX</name>
<feature type="region of interest" description="Disordered" evidence="2">
    <location>
        <begin position="111"/>
        <end position="154"/>
    </location>
</feature>
<reference evidence="3 4" key="1">
    <citation type="submission" date="2020-11" db="EMBL/GenBank/DDBJ databases">
        <title>Kefir isolates.</title>
        <authorList>
            <person name="Marcisauskas S."/>
            <person name="Kim Y."/>
            <person name="Blasche S."/>
        </authorList>
    </citation>
    <scope>NUCLEOTIDE SEQUENCE [LARGE SCALE GENOMIC DNA]</scope>
    <source>
        <strain evidence="3 4">OG2</strain>
    </source>
</reference>
<dbReference type="EMBL" id="PUHR01000028">
    <property type="protein sequence ID" value="KAG0670084.1"/>
    <property type="molecule type" value="Genomic_DNA"/>
</dbReference>
<dbReference type="OrthoDB" id="4067612at2759"/>
<comment type="caution">
    <text evidence="3">The sequence shown here is derived from an EMBL/GenBank/DDBJ whole genome shotgun (WGS) entry which is preliminary data.</text>
</comment>
<feature type="compositionally biased region" description="Polar residues" evidence="2">
    <location>
        <begin position="142"/>
        <end position="151"/>
    </location>
</feature>
<protein>
    <submittedName>
        <fullName evidence="3">Uncharacterized protein</fullName>
    </submittedName>
</protein>
<sequence length="587" mass="68307">MQQLNRPSALDSLFDENDNISNFKLSPSTSLQSKENKGVTNKLLLYPRNNKKSMLNVLIKKGTTTIKKPINSIRRETFTESPYSKNSQNSDIITSTRHSIRSFFNNFKGAIDNTPLSRDKNNRSDNAENSFGYESWDISDPLDNTSESFPGNSEVLHLPQLNNIRNTEHGLFYKISDDKDSKQNRTVNTKKTQEKDISLYSNTKRNNKFNEINTPPHKSYTETVQLQLEKDSKMSSIQSLVRRPSVISGTPIKCETVLEMDANDPYKFVFETPNKYSSEFDMDEKEQIKNNLTSICNLLSGDEEIKDISNLSVYQLSKHLLATVKSKLYIQQTNIRALEMQLETERYNQVNAISEEKYNELQKELVEKTSQLSKIELDRQLEKNKVVQLESSLNRLRLQEQGRNETFNYVTLTRKNRSKMDEQMIAELKENLLILSYFKDISVQFMKNLSQRSKNIISYQVNKIFFDKLESMNYNISVNPLLIERVACNRKMEAKKAIISQFFSENTDTHISNILLTNYGQLFRSNQFITQQLKAFRIQYQFKPTPQRIGESVIKEQKKLRRPYKTPLTLHEQQNILGNRQLVPTDY</sequence>
<gene>
    <name evidence="3" type="ORF">C6P45_002879</name>
</gene>
<evidence type="ECO:0000313" key="4">
    <source>
        <dbReference type="Proteomes" id="UP000750334"/>
    </source>
</evidence>
<dbReference type="Proteomes" id="UP000750334">
    <property type="component" value="Unassembled WGS sequence"/>
</dbReference>
<proteinExistence type="predicted"/>
<organism evidence="3 4">
    <name type="scientific">Maudiozyma exigua</name>
    <name type="common">Yeast</name>
    <name type="synonym">Kazachstania exigua</name>
    <dbReference type="NCBI Taxonomy" id="34358"/>
    <lineage>
        <taxon>Eukaryota</taxon>
        <taxon>Fungi</taxon>
        <taxon>Dikarya</taxon>
        <taxon>Ascomycota</taxon>
        <taxon>Saccharomycotina</taxon>
        <taxon>Saccharomycetes</taxon>
        <taxon>Saccharomycetales</taxon>
        <taxon>Saccharomycetaceae</taxon>
        <taxon>Maudiozyma</taxon>
    </lineage>
</organism>